<organism evidence="1 2">
    <name type="scientific">Nonomuraea solani</name>
    <dbReference type="NCBI Taxonomy" id="1144553"/>
    <lineage>
        <taxon>Bacteria</taxon>
        <taxon>Bacillati</taxon>
        <taxon>Actinomycetota</taxon>
        <taxon>Actinomycetes</taxon>
        <taxon>Streptosporangiales</taxon>
        <taxon>Streptosporangiaceae</taxon>
        <taxon>Nonomuraea</taxon>
    </lineage>
</organism>
<dbReference type="EMBL" id="FNVT01000019">
    <property type="protein sequence ID" value="SEH01087.1"/>
    <property type="molecule type" value="Genomic_DNA"/>
</dbReference>
<reference evidence="1 2" key="1">
    <citation type="submission" date="2016-10" db="EMBL/GenBank/DDBJ databases">
        <authorList>
            <person name="de Groot N.N."/>
        </authorList>
    </citation>
    <scope>NUCLEOTIDE SEQUENCE [LARGE SCALE GENOMIC DNA]</scope>
    <source>
        <strain evidence="1 2">CGMCC 4.7037</strain>
    </source>
</reference>
<keyword evidence="2" id="KW-1185">Reference proteome</keyword>
<name>A0A1H6ET93_9ACTN</name>
<proteinExistence type="predicted"/>
<evidence type="ECO:0000313" key="1">
    <source>
        <dbReference type="EMBL" id="SEH01087.1"/>
    </source>
</evidence>
<protein>
    <submittedName>
        <fullName evidence="1">Uncharacterized protein</fullName>
    </submittedName>
</protein>
<dbReference type="Proteomes" id="UP000236732">
    <property type="component" value="Unassembled WGS sequence"/>
</dbReference>
<sequence length="66" mass="7513">MRFCVSSPPVTLIWPSRSFQVCLALLAIWSKPLEPTSARRFRLAPSMLTYDRPTRIWTGVSGSNCR</sequence>
<dbReference type="AlphaFoldDB" id="A0A1H6ET93"/>
<evidence type="ECO:0000313" key="2">
    <source>
        <dbReference type="Proteomes" id="UP000236732"/>
    </source>
</evidence>
<gene>
    <name evidence="1" type="ORF">SAMN05444920_11917</name>
</gene>
<accession>A0A1H6ET93</accession>